<organism evidence="3 4">
    <name type="scientific">Abrus precatorius</name>
    <name type="common">Indian licorice</name>
    <name type="synonym">Glycine abrus</name>
    <dbReference type="NCBI Taxonomy" id="3816"/>
    <lineage>
        <taxon>Eukaryota</taxon>
        <taxon>Viridiplantae</taxon>
        <taxon>Streptophyta</taxon>
        <taxon>Embryophyta</taxon>
        <taxon>Tracheophyta</taxon>
        <taxon>Spermatophyta</taxon>
        <taxon>Magnoliopsida</taxon>
        <taxon>eudicotyledons</taxon>
        <taxon>Gunneridae</taxon>
        <taxon>Pentapetalae</taxon>
        <taxon>rosids</taxon>
        <taxon>fabids</taxon>
        <taxon>Fabales</taxon>
        <taxon>Fabaceae</taxon>
        <taxon>Papilionoideae</taxon>
        <taxon>50 kb inversion clade</taxon>
        <taxon>NPAAA clade</taxon>
        <taxon>indigoferoid/millettioid clade</taxon>
        <taxon>Abreae</taxon>
        <taxon>Abrus</taxon>
    </lineage>
</organism>
<dbReference type="InterPro" id="IPR021109">
    <property type="entry name" value="Peptidase_aspartic_dom_sf"/>
</dbReference>
<feature type="compositionally biased region" description="Low complexity" evidence="1">
    <location>
        <begin position="398"/>
        <end position="412"/>
    </location>
</feature>
<feature type="region of interest" description="Disordered" evidence="1">
    <location>
        <begin position="386"/>
        <end position="412"/>
    </location>
</feature>
<evidence type="ECO:0000259" key="2">
    <source>
        <dbReference type="Pfam" id="PF03732"/>
    </source>
</evidence>
<dbReference type="PANTHER" id="PTHR33223:SF3">
    <property type="match status" value="1"/>
</dbReference>
<evidence type="ECO:0000313" key="4">
    <source>
        <dbReference type="RefSeq" id="XP_027368228.1"/>
    </source>
</evidence>
<dbReference type="OrthoDB" id="1000529at2759"/>
<accession>A0A8B8MJZ5</accession>
<dbReference type="InterPro" id="IPR005162">
    <property type="entry name" value="Retrotrans_gag_dom"/>
</dbReference>
<dbReference type="KEGG" id="aprc:113874203"/>
<reference evidence="4" key="2">
    <citation type="submission" date="2025-08" db="UniProtKB">
        <authorList>
            <consortium name="RefSeq"/>
        </authorList>
    </citation>
    <scope>IDENTIFICATION</scope>
    <source>
        <tissue evidence="4">Young leaves</tissue>
    </source>
</reference>
<gene>
    <name evidence="4" type="primary">LOC113874203</name>
</gene>
<reference evidence="3" key="1">
    <citation type="journal article" date="2019" name="Toxins">
        <title>Detection of Abrin-Like and Prepropulchellin-Like Toxin Genes and Transcripts Using Whole Genome Sequencing and Full-Length Transcript Sequencing of Abrus precatorius.</title>
        <authorList>
            <person name="Hovde B.T."/>
            <person name="Daligault H.E."/>
            <person name="Hanschen E.R."/>
            <person name="Kunde Y.A."/>
            <person name="Johnson M.B."/>
            <person name="Starkenburg S.R."/>
            <person name="Johnson S.L."/>
        </authorList>
    </citation>
    <scope>NUCLEOTIDE SEQUENCE [LARGE SCALE GENOMIC DNA]</scope>
</reference>
<proteinExistence type="predicted"/>
<dbReference type="AlphaFoldDB" id="A0A8B8MJZ5"/>
<feature type="domain" description="Retrotransposon gag" evidence="2">
    <location>
        <begin position="147"/>
        <end position="238"/>
    </location>
</feature>
<protein>
    <submittedName>
        <fullName evidence="4">Uncharacterized protein LOC113874203</fullName>
    </submittedName>
</protein>
<dbReference type="Proteomes" id="UP000694853">
    <property type="component" value="Unplaced"/>
</dbReference>
<evidence type="ECO:0000256" key="1">
    <source>
        <dbReference type="SAM" id="MobiDB-lite"/>
    </source>
</evidence>
<dbReference type="PANTHER" id="PTHR33223">
    <property type="entry name" value="CCHC-TYPE DOMAIN-CONTAINING PROTEIN"/>
    <property type="match status" value="1"/>
</dbReference>
<keyword evidence="3" id="KW-1185">Reference proteome</keyword>
<dbReference type="GeneID" id="113874203"/>
<evidence type="ECO:0000313" key="3">
    <source>
        <dbReference type="Proteomes" id="UP000694853"/>
    </source>
</evidence>
<dbReference type="Pfam" id="PF03732">
    <property type="entry name" value="Retrotrans_gag"/>
    <property type="match status" value="1"/>
</dbReference>
<dbReference type="RefSeq" id="XP_027368228.1">
    <property type="nucleotide sequence ID" value="XM_027512427.1"/>
</dbReference>
<sequence>MHEGFRVNVEFELRFHSDSLLITELLVDVENFTTSLTLEFEAEFWYPNSTHHADQLCPKEPRKFFHLVGVFLQKGKKSESESLHSDSEDIINMANRILKEFVAPLMSTIKLWQFTGKDPHKHLKEFRVVCSTMKPHGVEEDHIKLRAFPFSLDGSAKDWLYYLHLGSITSWQDMKRMFLEKFFLASRAASIRKEICGIRQITRETLDEYWERFKKLCASCPHHQISDQLLIQYFYEGLMLMDRSMVNAASGGALVDKTPTAARELIANMAANAQQFGTRAMVSTRGVNKLKTSDTNQQRMENRIEELTTLVRHLALGQTQQPQQSIPTAISVCGICCVPGHATNQCPQMQETNETVAGIFPGKPFQQQQHQRSYNSFSNTYNLRWRDHPNLRYGNSNQFQQQQQQQQQPQYQFRHHIAEQNMRQQYSQQAKADQPQSSSLEPSLVDLVKQMLEVPDSAEHSAAAEKSNSAEIDAAEEQPEPSNKRDSSHSEQNIPLSFPNRVTQNKKIAEVEMDKGIMETFRKVEANIALLEAIKQIPKYAKFLKDLCTHRRRLKGNEKVSMGRNVSAIIQPSISPKCKDPGTFTIPCIIGRKQFSQAMLDLGASINVMPKSVYQSLHI</sequence>
<feature type="region of interest" description="Disordered" evidence="1">
    <location>
        <begin position="456"/>
        <end position="501"/>
    </location>
</feature>
<dbReference type="Gene3D" id="2.40.70.10">
    <property type="entry name" value="Acid Proteases"/>
    <property type="match status" value="1"/>
</dbReference>
<feature type="compositionally biased region" description="Polar residues" evidence="1">
    <location>
        <begin position="490"/>
        <end position="501"/>
    </location>
</feature>
<name>A0A8B8MJZ5_ABRPR</name>